<sequence>MDMVAGAGGMFGQLAVGLAGGFMGDQLIPGNMRMSQKMSTKPTIDSLPDKVLLRIFSYLPHKEVVENSLVNKKWHMIAQDPRLWVFVSLRPDISGLHVERAETLTKLIPTKFKELKYLEITTELITPHVLQDLAKYCLQLSHLYLDFSQASQLHDFTDLSAFPTRLRYMCICLSDVIFLDNFMKRIYSFINGLEVLHIVGTYENAEDEEGEVYEVINIKILKQATPNLRVISLYGIAFLDDSHIEAFSSNCIQLQVLNVNYCSRVKGASLKILLQRCKNLKCLLLQQTSLESEHVMTAEWDKVTNLQELDITATDVSKECLLEMLPRIPAIRWLSAGQLDGFTDTVLKTWMETANLKELTALDLDSSDNLSEDAIQAFLNVFGPQLVGLSLSGMPHVTDTLWIEILPKLSNARILVLGCSTRMSVKVHVDHLIDGIARHCSKVERVEFRWDNDTLRFSDKNQKAIDLIRTRCTKLQCFVLSDGRLYEIMRGNFERADRKAVVRTTIACRVTLHYLLKHYQEMLFA</sequence>
<dbReference type="STRING" id="6832.A0A553P5N7"/>
<dbReference type="InterPro" id="IPR001810">
    <property type="entry name" value="F-box_dom"/>
</dbReference>
<name>A0A553P5N7_TIGCA</name>
<dbReference type="EMBL" id="VCGU01000007">
    <property type="protein sequence ID" value="TRY72998.1"/>
    <property type="molecule type" value="Genomic_DNA"/>
</dbReference>
<dbReference type="OMA" id="AKIHIDQ"/>
<reference evidence="2 3" key="1">
    <citation type="journal article" date="2018" name="Nat. Ecol. Evol.">
        <title>Genomic signatures of mitonuclear coevolution across populations of Tigriopus californicus.</title>
        <authorList>
            <person name="Barreto F.S."/>
            <person name="Watson E.T."/>
            <person name="Lima T.G."/>
            <person name="Willett C.S."/>
            <person name="Edmands S."/>
            <person name="Li W."/>
            <person name="Burton R.S."/>
        </authorList>
    </citation>
    <scope>NUCLEOTIDE SEQUENCE [LARGE SCALE GENOMIC DNA]</scope>
    <source>
        <strain evidence="2 3">San Diego</strain>
    </source>
</reference>
<dbReference type="Gene3D" id="3.80.10.10">
    <property type="entry name" value="Ribonuclease Inhibitor"/>
    <property type="match status" value="2"/>
</dbReference>
<comment type="caution">
    <text evidence="2">The sequence shown here is derived from an EMBL/GenBank/DDBJ whole genome shotgun (WGS) entry which is preliminary data.</text>
</comment>
<dbReference type="GO" id="GO:0031398">
    <property type="term" value="P:positive regulation of protein ubiquitination"/>
    <property type="evidence" value="ECO:0007669"/>
    <property type="project" value="TreeGrafter"/>
</dbReference>
<dbReference type="PANTHER" id="PTHR20933:SF4">
    <property type="entry name" value="F-BOX INVOLVED IN POLYQ PATHOGENESIS, ISOFORM A"/>
    <property type="match status" value="1"/>
</dbReference>
<dbReference type="Proteomes" id="UP000318571">
    <property type="component" value="Chromosome 3"/>
</dbReference>
<gene>
    <name evidence="2" type="ORF">TCAL_01874</name>
</gene>
<dbReference type="PROSITE" id="PS50181">
    <property type="entry name" value="FBOX"/>
    <property type="match status" value="1"/>
</dbReference>
<dbReference type="InterPro" id="IPR032675">
    <property type="entry name" value="LRR_dom_sf"/>
</dbReference>
<protein>
    <recommendedName>
        <fullName evidence="1">F-box domain-containing protein</fullName>
    </recommendedName>
</protein>
<dbReference type="SUPFAM" id="SSF52047">
    <property type="entry name" value="RNI-like"/>
    <property type="match status" value="1"/>
</dbReference>
<evidence type="ECO:0000313" key="2">
    <source>
        <dbReference type="EMBL" id="TRY72998.1"/>
    </source>
</evidence>
<accession>A0A553P5N7</accession>
<dbReference type="InterPro" id="IPR036047">
    <property type="entry name" value="F-box-like_dom_sf"/>
</dbReference>
<dbReference type="AlphaFoldDB" id="A0A553P5N7"/>
<evidence type="ECO:0000259" key="1">
    <source>
        <dbReference type="PROSITE" id="PS50181"/>
    </source>
</evidence>
<evidence type="ECO:0000313" key="3">
    <source>
        <dbReference type="Proteomes" id="UP000318571"/>
    </source>
</evidence>
<organism evidence="2 3">
    <name type="scientific">Tigriopus californicus</name>
    <name type="common">Marine copepod</name>
    <dbReference type="NCBI Taxonomy" id="6832"/>
    <lineage>
        <taxon>Eukaryota</taxon>
        <taxon>Metazoa</taxon>
        <taxon>Ecdysozoa</taxon>
        <taxon>Arthropoda</taxon>
        <taxon>Crustacea</taxon>
        <taxon>Multicrustacea</taxon>
        <taxon>Hexanauplia</taxon>
        <taxon>Copepoda</taxon>
        <taxon>Harpacticoida</taxon>
        <taxon>Harpacticidae</taxon>
        <taxon>Tigriopus</taxon>
    </lineage>
</organism>
<dbReference type="Pfam" id="PF12937">
    <property type="entry name" value="F-box-like"/>
    <property type="match status" value="1"/>
</dbReference>
<dbReference type="OrthoDB" id="3219396at2759"/>
<dbReference type="Gene3D" id="1.20.1280.50">
    <property type="match status" value="1"/>
</dbReference>
<dbReference type="PANTHER" id="PTHR20933">
    <property type="entry name" value="F-BOX ONLY PROTEIN 33"/>
    <property type="match status" value="1"/>
</dbReference>
<dbReference type="SUPFAM" id="SSF81383">
    <property type="entry name" value="F-box domain"/>
    <property type="match status" value="1"/>
</dbReference>
<feature type="domain" description="F-box" evidence="1">
    <location>
        <begin position="41"/>
        <end position="87"/>
    </location>
</feature>
<dbReference type="SMART" id="SM00256">
    <property type="entry name" value="FBOX"/>
    <property type="match status" value="1"/>
</dbReference>
<proteinExistence type="predicted"/>
<keyword evidence="3" id="KW-1185">Reference proteome</keyword>